<feature type="region of interest" description="Disordered" evidence="1">
    <location>
        <begin position="121"/>
        <end position="146"/>
    </location>
</feature>
<evidence type="ECO:0008006" key="6">
    <source>
        <dbReference type="Google" id="ProtNLM"/>
    </source>
</evidence>
<dbReference type="EMBL" id="FNKQ01000003">
    <property type="protein sequence ID" value="SDQ90500.1"/>
    <property type="molecule type" value="Genomic_DNA"/>
</dbReference>
<reference evidence="4" key="2">
    <citation type="submission" date="2016-10" db="EMBL/GenBank/DDBJ databases">
        <authorList>
            <person name="Varghese N."/>
            <person name="Submissions S."/>
        </authorList>
    </citation>
    <scope>NUCLEOTIDE SEQUENCE [LARGE SCALE GENOMIC DNA]</scope>
    <source>
        <strain evidence="4">CGMCC 1.12397</strain>
    </source>
</reference>
<keyword evidence="5" id="KW-1185">Reference proteome</keyword>
<evidence type="ECO:0000313" key="2">
    <source>
        <dbReference type="EMBL" id="RDI71834.1"/>
    </source>
</evidence>
<name>A0A1H1EPF7_9EURY</name>
<reference evidence="3" key="1">
    <citation type="submission" date="2016-10" db="EMBL/GenBank/DDBJ databases">
        <authorList>
            <person name="de Groot N.N."/>
        </authorList>
    </citation>
    <scope>NUCLEOTIDE SEQUENCE [LARGE SCALE GENOMIC DNA]</scope>
    <source>
        <strain evidence="3">CGMCC 1.12397</strain>
    </source>
</reference>
<evidence type="ECO:0000313" key="4">
    <source>
        <dbReference type="Proteomes" id="UP000199289"/>
    </source>
</evidence>
<evidence type="ECO:0000313" key="3">
    <source>
        <dbReference type="EMBL" id="SDQ90500.1"/>
    </source>
</evidence>
<evidence type="ECO:0000256" key="1">
    <source>
        <dbReference type="SAM" id="MobiDB-lite"/>
    </source>
</evidence>
<evidence type="ECO:0000313" key="5">
    <source>
        <dbReference type="Proteomes" id="UP000255421"/>
    </source>
</evidence>
<gene>
    <name evidence="2" type="ORF">DWB78_08910</name>
    <name evidence="3" type="ORF">SAMN05216278_2998</name>
</gene>
<organism evidence="3 4">
    <name type="scientific">Halopelagius longus</name>
    <dbReference type="NCBI Taxonomy" id="1236180"/>
    <lineage>
        <taxon>Archaea</taxon>
        <taxon>Methanobacteriati</taxon>
        <taxon>Methanobacteriota</taxon>
        <taxon>Stenosarchaea group</taxon>
        <taxon>Halobacteria</taxon>
        <taxon>Halobacteriales</taxon>
        <taxon>Haloferacaceae</taxon>
    </lineage>
</organism>
<dbReference type="RefSeq" id="WP_092538472.1">
    <property type="nucleotide sequence ID" value="NZ_FNKQ01000003.1"/>
</dbReference>
<sequence length="146" mass="15410">MDADVRDAVEADAPELAAIADSPVDVMRNVVHDRTVRVAEKKQGGTDPNVDTDTDSADSSLLGFVSFDVSGQTVHVTQLGGSVEACERLLGEPVRFAAREGMTVEFVVSEADDDVREAVENAGFTADGPGPQFDGGPTVRYSLDPN</sequence>
<dbReference type="Proteomes" id="UP000255421">
    <property type="component" value="Unassembled WGS sequence"/>
</dbReference>
<accession>A0A1H1EPF7</accession>
<dbReference type="EMBL" id="QQST01000001">
    <property type="protein sequence ID" value="RDI71834.1"/>
    <property type="molecule type" value="Genomic_DNA"/>
</dbReference>
<dbReference type="AlphaFoldDB" id="A0A1H1EPF7"/>
<reference evidence="2 5" key="3">
    <citation type="submission" date="2018-07" db="EMBL/GenBank/DDBJ databases">
        <title>Genome sequence of extremly halophilic archaeon Halopelagius longus strain BC12-B1.</title>
        <authorList>
            <person name="Zhang X."/>
        </authorList>
    </citation>
    <scope>NUCLEOTIDE SEQUENCE [LARGE SCALE GENOMIC DNA]</scope>
    <source>
        <strain evidence="2 5">BC12-B1</strain>
    </source>
</reference>
<proteinExistence type="predicted"/>
<protein>
    <recommendedName>
        <fullName evidence="6">N-acetyltransferase domain-containing protein</fullName>
    </recommendedName>
</protein>
<dbReference type="Proteomes" id="UP000199289">
    <property type="component" value="Unassembled WGS sequence"/>
</dbReference>
<dbReference type="OrthoDB" id="212869at2157"/>